<keyword evidence="2" id="KW-1185">Reference proteome</keyword>
<reference evidence="1 2" key="1">
    <citation type="submission" date="2016-11" db="EMBL/GenBank/DDBJ databases">
        <title>The macronuclear genome of Stentor coeruleus: a giant cell with tiny introns.</title>
        <authorList>
            <person name="Slabodnick M."/>
            <person name="Ruby J.G."/>
            <person name="Reiff S.B."/>
            <person name="Swart E.C."/>
            <person name="Gosai S."/>
            <person name="Prabakaran S."/>
            <person name="Witkowska E."/>
            <person name="Larue G.E."/>
            <person name="Fisher S."/>
            <person name="Freeman R.M."/>
            <person name="Gunawardena J."/>
            <person name="Chu W."/>
            <person name="Stover N.A."/>
            <person name="Gregory B.D."/>
            <person name="Nowacki M."/>
            <person name="Derisi J."/>
            <person name="Roy S.W."/>
            <person name="Marshall W.F."/>
            <person name="Sood P."/>
        </authorList>
    </citation>
    <scope>NUCLEOTIDE SEQUENCE [LARGE SCALE GENOMIC DNA]</scope>
    <source>
        <strain evidence="1">WM001</strain>
    </source>
</reference>
<gene>
    <name evidence="1" type="ORF">SteCoe_3925</name>
</gene>
<protein>
    <submittedName>
        <fullName evidence="1">Uncharacterized protein</fullName>
    </submittedName>
</protein>
<dbReference type="InterPro" id="IPR036770">
    <property type="entry name" value="Ankyrin_rpt-contain_sf"/>
</dbReference>
<dbReference type="Gene3D" id="1.25.40.20">
    <property type="entry name" value="Ankyrin repeat-containing domain"/>
    <property type="match status" value="1"/>
</dbReference>
<dbReference type="EMBL" id="MPUH01000048">
    <property type="protein sequence ID" value="OMJ93112.1"/>
    <property type="molecule type" value="Genomic_DNA"/>
</dbReference>
<dbReference type="AlphaFoldDB" id="A0A1R2CVT1"/>
<evidence type="ECO:0000313" key="2">
    <source>
        <dbReference type="Proteomes" id="UP000187209"/>
    </source>
</evidence>
<comment type="caution">
    <text evidence="1">The sequence shown here is derived from an EMBL/GenBank/DDBJ whole genome shotgun (WGS) entry which is preliminary data.</text>
</comment>
<sequence length="332" mass="38012">MGCKQCKPCEKNLSFKQRSFSQLKEAIDGNSSKKFQSTIALIKHNFKDISIIFDAPDINHKHLKLNSLCYSLIQGKHEAFSSLLNEGASINKMNDLFESQNLRALDIVCAKGYLEILKILLPIYLESKSHNENMQSTVHFPDFEPEKSFPIQIATKSGMIQIISYIRSFFSGRENIPVEFDINAINPRTGENCGLLACRYGNQLLLDFFYRTCNVDLRMLNKDNENAVIICLQGFKKRRIYSYFNCVKYLIDVVKIDITYRYQFMINLAECPDTIRLLTSKLAEEGINVDKTETANSPFRNFHENSQFSSELGLPFSCNARSTFGSAKDYLL</sequence>
<evidence type="ECO:0000313" key="1">
    <source>
        <dbReference type="EMBL" id="OMJ93112.1"/>
    </source>
</evidence>
<dbReference type="Proteomes" id="UP000187209">
    <property type="component" value="Unassembled WGS sequence"/>
</dbReference>
<dbReference type="OrthoDB" id="7729168at2759"/>
<proteinExistence type="predicted"/>
<organism evidence="1 2">
    <name type="scientific">Stentor coeruleus</name>
    <dbReference type="NCBI Taxonomy" id="5963"/>
    <lineage>
        <taxon>Eukaryota</taxon>
        <taxon>Sar</taxon>
        <taxon>Alveolata</taxon>
        <taxon>Ciliophora</taxon>
        <taxon>Postciliodesmatophora</taxon>
        <taxon>Heterotrichea</taxon>
        <taxon>Heterotrichida</taxon>
        <taxon>Stentoridae</taxon>
        <taxon>Stentor</taxon>
    </lineage>
</organism>
<dbReference type="SUPFAM" id="SSF48403">
    <property type="entry name" value="Ankyrin repeat"/>
    <property type="match status" value="1"/>
</dbReference>
<accession>A0A1R2CVT1</accession>
<name>A0A1R2CVT1_9CILI</name>